<comment type="caution">
    <text evidence="2">The sequence shown here is derived from an EMBL/GenBank/DDBJ whole genome shotgun (WGS) entry which is preliminary data.</text>
</comment>
<dbReference type="OrthoDB" id="6339505at2759"/>
<evidence type="ECO:0008006" key="4">
    <source>
        <dbReference type="Google" id="ProtNLM"/>
    </source>
</evidence>
<feature type="signal peptide" evidence="1">
    <location>
        <begin position="1"/>
        <end position="22"/>
    </location>
</feature>
<evidence type="ECO:0000256" key="1">
    <source>
        <dbReference type="SAM" id="SignalP"/>
    </source>
</evidence>
<evidence type="ECO:0000313" key="3">
    <source>
        <dbReference type="Proteomes" id="UP000789390"/>
    </source>
</evidence>
<keyword evidence="1" id="KW-0732">Signal</keyword>
<dbReference type="EMBL" id="CAKKLH010000087">
    <property type="protein sequence ID" value="CAH0102574.1"/>
    <property type="molecule type" value="Genomic_DNA"/>
</dbReference>
<accession>A0A8J2RM65</accession>
<sequence>MLNKSTAIFLVVLIGSLATTVAGHWKNKEHVLAGIHHHLLGTRGERCPQGTRLVFISNSPGLLTRNFVARCEPSNIGIASPFKSSSSLIHSKTALDVMPNFPQQSSEALQPIFRPFPFLTAGVIGHQSKGFSNRVALPTGLLLKEKALHKTVGSKLSRRAMKHSLSKSKF</sequence>
<proteinExistence type="predicted"/>
<gene>
    <name evidence="2" type="ORF">DGAL_LOCUS4994</name>
</gene>
<reference evidence="2" key="1">
    <citation type="submission" date="2021-11" db="EMBL/GenBank/DDBJ databases">
        <authorList>
            <person name="Schell T."/>
        </authorList>
    </citation>
    <scope>NUCLEOTIDE SEQUENCE</scope>
    <source>
        <strain evidence="2">M5</strain>
    </source>
</reference>
<feature type="chain" id="PRO_5035160766" description="Secreted protein" evidence="1">
    <location>
        <begin position="23"/>
        <end position="170"/>
    </location>
</feature>
<name>A0A8J2RM65_9CRUS</name>
<dbReference type="Proteomes" id="UP000789390">
    <property type="component" value="Unassembled WGS sequence"/>
</dbReference>
<protein>
    <recommendedName>
        <fullName evidence="4">Secreted protein</fullName>
    </recommendedName>
</protein>
<organism evidence="2 3">
    <name type="scientific">Daphnia galeata</name>
    <dbReference type="NCBI Taxonomy" id="27404"/>
    <lineage>
        <taxon>Eukaryota</taxon>
        <taxon>Metazoa</taxon>
        <taxon>Ecdysozoa</taxon>
        <taxon>Arthropoda</taxon>
        <taxon>Crustacea</taxon>
        <taxon>Branchiopoda</taxon>
        <taxon>Diplostraca</taxon>
        <taxon>Cladocera</taxon>
        <taxon>Anomopoda</taxon>
        <taxon>Daphniidae</taxon>
        <taxon>Daphnia</taxon>
    </lineage>
</organism>
<keyword evidence="3" id="KW-1185">Reference proteome</keyword>
<dbReference type="AlphaFoldDB" id="A0A8J2RM65"/>
<evidence type="ECO:0000313" key="2">
    <source>
        <dbReference type="EMBL" id="CAH0102574.1"/>
    </source>
</evidence>